<name>A0A944DEN9_DENI1</name>
<evidence type="ECO:0000313" key="3">
    <source>
        <dbReference type="Proteomes" id="UP000694660"/>
    </source>
</evidence>
<evidence type="ECO:0000313" key="2">
    <source>
        <dbReference type="EMBL" id="MBT0963681.1"/>
    </source>
</evidence>
<evidence type="ECO:0000256" key="1">
    <source>
        <dbReference type="SAM" id="MobiDB-lite"/>
    </source>
</evidence>
<protein>
    <submittedName>
        <fullName evidence="2">Uncharacterized protein</fullName>
    </submittedName>
</protein>
<accession>A0A944DEN9</accession>
<proteinExistence type="predicted"/>
<gene>
    <name evidence="2" type="ORF">I8J34_21080</name>
</gene>
<dbReference type="AlphaFoldDB" id="A0A944DEN9"/>
<reference evidence="3" key="1">
    <citation type="journal article" date="2022" name="ISME J.">
        <title>Genetic and phylogenetic analysis of dissimilatory iodate-reducing bacteria identifies potential niches across the world's oceans.</title>
        <authorList>
            <person name="Reyes-Umana V."/>
            <person name="Henning Z."/>
            <person name="Lee K."/>
            <person name="Barnum T.P."/>
            <person name="Coates J.D."/>
        </authorList>
    </citation>
    <scope>NUCLEOTIDE SEQUENCE [LARGE SCALE GENOMIC DNA]</scope>
    <source>
        <strain evidence="3">IR12</strain>
    </source>
</reference>
<organism evidence="2 3">
    <name type="scientific">Denitromonas iodatirespirans</name>
    <dbReference type="NCBI Taxonomy" id="2795389"/>
    <lineage>
        <taxon>Bacteria</taxon>
        <taxon>Pseudomonadati</taxon>
        <taxon>Pseudomonadota</taxon>
        <taxon>Betaproteobacteria</taxon>
        <taxon>Rhodocyclales</taxon>
        <taxon>Zoogloeaceae</taxon>
        <taxon>Denitromonas</taxon>
    </lineage>
</organism>
<keyword evidence="3" id="KW-1185">Reference proteome</keyword>
<comment type="caution">
    <text evidence="2">The sequence shown here is derived from an EMBL/GenBank/DDBJ whole genome shotgun (WGS) entry which is preliminary data.</text>
</comment>
<feature type="region of interest" description="Disordered" evidence="1">
    <location>
        <begin position="143"/>
        <end position="163"/>
    </location>
</feature>
<dbReference type="EMBL" id="JAEKFT010000035">
    <property type="protein sequence ID" value="MBT0963681.1"/>
    <property type="molecule type" value="Genomic_DNA"/>
</dbReference>
<dbReference type="RefSeq" id="WP_214363613.1">
    <property type="nucleotide sequence ID" value="NZ_JAEKFT010000035.1"/>
</dbReference>
<dbReference type="Proteomes" id="UP000694660">
    <property type="component" value="Unassembled WGS sequence"/>
</dbReference>
<feature type="compositionally biased region" description="Basic and acidic residues" evidence="1">
    <location>
        <begin position="153"/>
        <end position="163"/>
    </location>
</feature>
<sequence>MPASPTHDLPLAHRARREAKRLCKAARSDTLTDALPALRRLHAAKLFGDLSLSTLHRQRAQVRLKHCLTTVARESGFDDWPAVLTSRNTALPEAAVHWGLRAADLPYPNRWFSSHAEARAWQAANGGQLVPYGTQAVVLVDGPDEPAGVQAGRRPEHGLSRRK</sequence>